<dbReference type="InterPro" id="IPR005471">
    <property type="entry name" value="Tscrpt_reg_IclR_N"/>
</dbReference>
<dbReference type="EMBL" id="JBHTJG010000001">
    <property type="protein sequence ID" value="MFD0944765.1"/>
    <property type="molecule type" value="Genomic_DNA"/>
</dbReference>
<dbReference type="PANTHER" id="PTHR33204">
    <property type="entry name" value="TRANSCRIPTIONAL REGULATOR, MARR FAMILY"/>
    <property type="match status" value="1"/>
</dbReference>
<evidence type="ECO:0000256" key="2">
    <source>
        <dbReference type="ARBA" id="ARBA00023125"/>
    </source>
</evidence>
<evidence type="ECO:0000313" key="6">
    <source>
        <dbReference type="Proteomes" id="UP001596977"/>
    </source>
</evidence>
<evidence type="ECO:0000313" key="5">
    <source>
        <dbReference type="EMBL" id="MFD0944765.1"/>
    </source>
</evidence>
<dbReference type="RefSeq" id="WP_264942948.1">
    <property type="nucleotide sequence ID" value="NZ_JAPDRA010000001.1"/>
</dbReference>
<keyword evidence="3" id="KW-0804">Transcription</keyword>
<name>A0ABW3H005_9SPHN</name>
<gene>
    <name evidence="5" type="ORF">ACFQ1E_00280</name>
</gene>
<dbReference type="Pfam" id="PF01638">
    <property type="entry name" value="HxlR"/>
    <property type="match status" value="1"/>
</dbReference>
<protein>
    <submittedName>
        <fullName evidence="5">Winged helix-turn-helix transcriptional regulator</fullName>
    </submittedName>
</protein>
<dbReference type="InterPro" id="IPR002577">
    <property type="entry name" value="HTH_HxlR"/>
</dbReference>
<evidence type="ECO:0000256" key="3">
    <source>
        <dbReference type="ARBA" id="ARBA00023163"/>
    </source>
</evidence>
<sequence>MSTPLDNDTLRKLTASRWAMPVLALIARAGGARFAVIAHRFGLSPHSLTRCLQHLRDCGWVMPNPGHGHPLRPEYVPSAAGLAVGAACERILAARERLGLGTADLPRWGLPVAAGLDAEWTRFGTLQSRLSPVTPRALSTTLKAMIGHDLVRRRLEDRYPPMPLYGLTGRGQDLAGAVLG</sequence>
<keyword evidence="6" id="KW-1185">Reference proteome</keyword>
<dbReference type="PROSITE" id="PS51118">
    <property type="entry name" value="HTH_HXLR"/>
    <property type="match status" value="1"/>
</dbReference>
<dbReference type="InterPro" id="IPR036388">
    <property type="entry name" value="WH-like_DNA-bd_sf"/>
</dbReference>
<dbReference type="InterPro" id="IPR036390">
    <property type="entry name" value="WH_DNA-bd_sf"/>
</dbReference>
<accession>A0ABW3H005</accession>
<proteinExistence type="predicted"/>
<evidence type="ECO:0000259" key="4">
    <source>
        <dbReference type="PROSITE" id="PS51118"/>
    </source>
</evidence>
<dbReference type="SUPFAM" id="SSF46785">
    <property type="entry name" value="Winged helix' DNA-binding domain"/>
    <property type="match status" value="2"/>
</dbReference>
<keyword evidence="2" id="KW-0238">DNA-binding</keyword>
<dbReference type="Gene3D" id="1.10.10.10">
    <property type="entry name" value="Winged helix-like DNA-binding domain superfamily/Winged helix DNA-binding domain"/>
    <property type="match status" value="2"/>
</dbReference>
<evidence type="ECO:0000256" key="1">
    <source>
        <dbReference type="ARBA" id="ARBA00023015"/>
    </source>
</evidence>
<dbReference type="Proteomes" id="UP001596977">
    <property type="component" value="Unassembled WGS sequence"/>
</dbReference>
<reference evidence="6" key="1">
    <citation type="journal article" date="2019" name="Int. J. Syst. Evol. Microbiol.">
        <title>The Global Catalogue of Microorganisms (GCM) 10K type strain sequencing project: providing services to taxonomists for standard genome sequencing and annotation.</title>
        <authorList>
            <consortium name="The Broad Institute Genomics Platform"/>
            <consortium name="The Broad Institute Genome Sequencing Center for Infectious Disease"/>
            <person name="Wu L."/>
            <person name="Ma J."/>
        </authorList>
    </citation>
    <scope>NUCLEOTIDE SEQUENCE [LARGE SCALE GENOMIC DNA]</scope>
    <source>
        <strain evidence="6">CCUG 62982</strain>
    </source>
</reference>
<keyword evidence="1" id="KW-0805">Transcription regulation</keyword>
<dbReference type="PANTHER" id="PTHR33204:SF18">
    <property type="entry name" value="TRANSCRIPTIONAL REGULATORY PROTEIN"/>
    <property type="match status" value="1"/>
</dbReference>
<feature type="domain" description="HTH hxlR-type" evidence="4">
    <location>
        <begin position="88"/>
        <end position="180"/>
    </location>
</feature>
<organism evidence="5 6">
    <name type="scientific">Sphingomonas canadensis</name>
    <dbReference type="NCBI Taxonomy" id="1219257"/>
    <lineage>
        <taxon>Bacteria</taxon>
        <taxon>Pseudomonadati</taxon>
        <taxon>Pseudomonadota</taxon>
        <taxon>Alphaproteobacteria</taxon>
        <taxon>Sphingomonadales</taxon>
        <taxon>Sphingomonadaceae</taxon>
        <taxon>Sphingomonas</taxon>
    </lineage>
</organism>
<dbReference type="Pfam" id="PF09339">
    <property type="entry name" value="HTH_IclR"/>
    <property type="match status" value="1"/>
</dbReference>
<comment type="caution">
    <text evidence="5">The sequence shown here is derived from an EMBL/GenBank/DDBJ whole genome shotgun (WGS) entry which is preliminary data.</text>
</comment>